<gene>
    <name evidence="2" type="ORF">BMR96_08860</name>
</gene>
<dbReference type="EMBL" id="MPLS01000044">
    <property type="protein sequence ID" value="ORI97126.1"/>
    <property type="molecule type" value="Genomic_DNA"/>
</dbReference>
<reference evidence="2 3" key="1">
    <citation type="journal article" date="2017" name="Front. Microbiol.">
        <title>Genomic Characterization of Dairy Associated Leuconostoc Species and Diversity of Leuconostocs in Undefined Mixed Mesophilic Starter Cultures.</title>
        <authorList>
            <person name="Frantzen C.A."/>
            <person name="Kot W."/>
            <person name="Pedersen T.B."/>
            <person name="Ardo Y.M."/>
            <person name="Broadbent J.R."/>
            <person name="Neve H."/>
            <person name="Hansen L.H."/>
            <person name="Dal Bello F."/>
            <person name="Ostlie H.M."/>
            <person name="Kleppen H.P."/>
            <person name="Vogensen F.K."/>
            <person name="Holo H."/>
        </authorList>
    </citation>
    <scope>NUCLEOTIDE SEQUENCE [LARGE SCALE GENOMIC DNA]</scope>
    <source>
        <strain evidence="2 3">LMGCF08</strain>
    </source>
</reference>
<dbReference type="InterPro" id="IPR014820">
    <property type="entry name" value="PriCT_1"/>
</dbReference>
<proteinExistence type="predicted"/>
<dbReference type="Pfam" id="PF08708">
    <property type="entry name" value="PriCT_1"/>
    <property type="match status" value="1"/>
</dbReference>
<accession>A0A1X0VC09</accession>
<evidence type="ECO:0000259" key="1">
    <source>
        <dbReference type="SMART" id="SM00942"/>
    </source>
</evidence>
<sequence length="140" mass="15647">MGTGLELITDKITVAPSVKNAEPYKHLGRSFSEVNVMPDWLIELASNVATSGNTQNGRIPKYSVKERWQMVLNGFTEGERNVQCTSISGYLLRLGIPTKVAYEIVDLVNSRSSSPLADKEINTIFRSVYEREKRRLLGGQ</sequence>
<evidence type="ECO:0000313" key="2">
    <source>
        <dbReference type="EMBL" id="ORI97126.1"/>
    </source>
</evidence>
<dbReference type="STRING" id="33968.BMS77_04865"/>
<comment type="caution">
    <text evidence="2">The sequence shown here is derived from an EMBL/GenBank/DDBJ whole genome shotgun (WGS) entry which is preliminary data.</text>
</comment>
<protein>
    <recommendedName>
        <fullName evidence="1">Primase C-terminal 1 domain-containing protein</fullName>
    </recommendedName>
</protein>
<name>A0A1X0VC09_LEUPS</name>
<organism evidence="2 3">
    <name type="scientific">Leuconostoc pseudomesenteroides</name>
    <dbReference type="NCBI Taxonomy" id="33968"/>
    <lineage>
        <taxon>Bacteria</taxon>
        <taxon>Bacillati</taxon>
        <taxon>Bacillota</taxon>
        <taxon>Bacilli</taxon>
        <taxon>Lactobacillales</taxon>
        <taxon>Lactobacillaceae</taxon>
        <taxon>Leuconostoc</taxon>
    </lineage>
</organism>
<dbReference type="SMART" id="SM00942">
    <property type="entry name" value="PriCT_1"/>
    <property type="match status" value="1"/>
</dbReference>
<dbReference type="AlphaFoldDB" id="A0A1X0VC09"/>
<feature type="domain" description="Primase C-terminal 1" evidence="1">
    <location>
        <begin position="69"/>
        <end position="134"/>
    </location>
</feature>
<evidence type="ECO:0000313" key="3">
    <source>
        <dbReference type="Proteomes" id="UP000192288"/>
    </source>
</evidence>
<dbReference type="Proteomes" id="UP000192288">
    <property type="component" value="Unassembled WGS sequence"/>
</dbReference>